<dbReference type="Proteomes" id="UP000267250">
    <property type="component" value="Chromosome"/>
</dbReference>
<dbReference type="AlphaFoldDB" id="A0A3Q9HR42"/>
<dbReference type="NCBIfam" id="TIGR02532">
    <property type="entry name" value="IV_pilin_GFxxxE"/>
    <property type="match status" value="1"/>
</dbReference>
<reference evidence="2 3" key="1">
    <citation type="submission" date="2016-07" db="EMBL/GenBank/DDBJ databases">
        <title>Genome and transcriptome analysis of iron-reducing fermentative bacteria Anoxybacter fermentans.</title>
        <authorList>
            <person name="Zeng X."/>
            <person name="Shao Z."/>
        </authorList>
    </citation>
    <scope>NUCLEOTIDE SEQUENCE [LARGE SCALE GENOMIC DNA]</scope>
    <source>
        <strain evidence="2 3">DY22613</strain>
    </source>
</reference>
<keyword evidence="3" id="KW-1185">Reference proteome</keyword>
<keyword evidence="1" id="KW-0472">Membrane</keyword>
<dbReference type="EMBL" id="CP016379">
    <property type="protein sequence ID" value="AZR73571.1"/>
    <property type="molecule type" value="Genomic_DNA"/>
</dbReference>
<name>A0A3Q9HR42_9FIRM</name>
<dbReference type="KEGG" id="aft:BBF96_09320"/>
<dbReference type="Pfam" id="PF07963">
    <property type="entry name" value="N_methyl"/>
    <property type="match status" value="1"/>
</dbReference>
<sequence length="157" mass="17912">MGIEVRGLSDTGFTLFELLVVISLMAVLFLIIPGLDGNSLTKIANEDEVQRLVDLLRWAQRRAILHGKRHYLTLDPVNESYRIYELEGDEEKVLKKINLEGLDMIGLNRTVKGMEQTFYYTPQGTPVFGCTITLEDKWTRWNVVIAVGSGKIRIDRE</sequence>
<dbReference type="GO" id="GO:0030420">
    <property type="term" value="P:establishment of competence for transformation"/>
    <property type="evidence" value="ECO:0007669"/>
    <property type="project" value="InterPro"/>
</dbReference>
<dbReference type="InterPro" id="IPR045584">
    <property type="entry name" value="Pilin-like"/>
</dbReference>
<dbReference type="SUPFAM" id="SSF54523">
    <property type="entry name" value="Pili subunits"/>
    <property type="match status" value="1"/>
</dbReference>
<evidence type="ECO:0008006" key="4">
    <source>
        <dbReference type="Google" id="ProtNLM"/>
    </source>
</evidence>
<dbReference type="InterPro" id="IPR016785">
    <property type="entry name" value="ComGD"/>
</dbReference>
<dbReference type="InterPro" id="IPR012902">
    <property type="entry name" value="N_methyl_site"/>
</dbReference>
<evidence type="ECO:0000313" key="3">
    <source>
        <dbReference type="Proteomes" id="UP000267250"/>
    </source>
</evidence>
<feature type="transmembrane region" description="Helical" evidence="1">
    <location>
        <begin position="12"/>
        <end position="32"/>
    </location>
</feature>
<gene>
    <name evidence="2" type="ORF">BBF96_09320</name>
</gene>
<proteinExistence type="predicted"/>
<evidence type="ECO:0000313" key="2">
    <source>
        <dbReference type="EMBL" id="AZR73571.1"/>
    </source>
</evidence>
<organism evidence="2 3">
    <name type="scientific">Anoxybacter fermentans</name>
    <dbReference type="NCBI Taxonomy" id="1323375"/>
    <lineage>
        <taxon>Bacteria</taxon>
        <taxon>Bacillati</taxon>
        <taxon>Bacillota</taxon>
        <taxon>Clostridia</taxon>
        <taxon>Halanaerobiales</taxon>
        <taxon>Anoxybacter</taxon>
    </lineage>
</organism>
<evidence type="ECO:0000256" key="1">
    <source>
        <dbReference type="SAM" id="Phobius"/>
    </source>
</evidence>
<protein>
    <recommendedName>
        <fullName evidence="4">General secretion pathway GspH domain-containing protein</fullName>
    </recommendedName>
</protein>
<dbReference type="OrthoDB" id="8481584at2"/>
<accession>A0A3Q9HR42</accession>
<keyword evidence="1" id="KW-0812">Transmembrane</keyword>
<dbReference type="PIRSF" id="PIRSF021292">
    <property type="entry name" value="Competence_ComGD"/>
    <property type="match status" value="1"/>
</dbReference>
<keyword evidence="1" id="KW-1133">Transmembrane helix</keyword>